<dbReference type="GO" id="GO:0006313">
    <property type="term" value="P:DNA transposition"/>
    <property type="evidence" value="ECO:0007669"/>
    <property type="project" value="InterPro"/>
</dbReference>
<dbReference type="GO" id="GO:0003677">
    <property type="term" value="F:DNA binding"/>
    <property type="evidence" value="ECO:0007669"/>
    <property type="project" value="InterPro"/>
</dbReference>
<dbReference type="Gene3D" id="3.30.70.1290">
    <property type="entry name" value="Transposase IS200-like"/>
    <property type="match status" value="1"/>
</dbReference>
<name>A0A451BST4_9GAMM</name>
<accession>A0A451BST4</accession>
<sequence length="42" mass="4933">MPAAHTQGEAMMRQKIDYIHNNPVERGYVEDATHWRYSSARD</sequence>
<protein>
    <recommendedName>
        <fullName evidence="2">Transposase</fullName>
    </recommendedName>
</protein>
<organism evidence="1">
    <name type="scientific">Candidatus Kentrum sp. SD</name>
    <dbReference type="NCBI Taxonomy" id="2126332"/>
    <lineage>
        <taxon>Bacteria</taxon>
        <taxon>Pseudomonadati</taxon>
        <taxon>Pseudomonadota</taxon>
        <taxon>Gammaproteobacteria</taxon>
        <taxon>Candidatus Kentrum</taxon>
    </lineage>
</organism>
<evidence type="ECO:0008006" key="2">
    <source>
        <dbReference type="Google" id="ProtNLM"/>
    </source>
</evidence>
<dbReference type="InterPro" id="IPR036515">
    <property type="entry name" value="Transposase_17_sf"/>
</dbReference>
<gene>
    <name evidence="1" type="ORF">BECKSD772D_GA0070982_13071</name>
</gene>
<reference evidence="1" key="1">
    <citation type="submission" date="2019-02" db="EMBL/GenBank/DDBJ databases">
        <authorList>
            <person name="Gruber-Vodicka R. H."/>
            <person name="Seah K. B. B."/>
        </authorList>
    </citation>
    <scope>NUCLEOTIDE SEQUENCE</scope>
    <source>
        <strain evidence="1">BECK_S127</strain>
    </source>
</reference>
<proteinExistence type="predicted"/>
<dbReference type="AlphaFoldDB" id="A0A451BST4"/>
<evidence type="ECO:0000313" key="1">
    <source>
        <dbReference type="EMBL" id="VFK81320.1"/>
    </source>
</evidence>
<dbReference type="GO" id="GO:0004803">
    <property type="term" value="F:transposase activity"/>
    <property type="evidence" value="ECO:0007669"/>
    <property type="project" value="InterPro"/>
</dbReference>
<dbReference type="EMBL" id="CAADHB010000307">
    <property type="protein sequence ID" value="VFK81320.1"/>
    <property type="molecule type" value="Genomic_DNA"/>
</dbReference>